<sequence>MRIDSQVEPLVREALGAAVARDPERSAEAAKALAARGDSDFQYGISLCLAVDSFKLLDLHGGWPGEERITFLAEGFARMEAWAEIEQSTAEAFLAALAEQRDPTSVLPPEVAVRTAFVVGGWLLSAFPPEEQSWEDALDQVLNALEAQPDSRLQ</sequence>
<dbReference type="Proteomes" id="UP001501074">
    <property type="component" value="Unassembled WGS sequence"/>
</dbReference>
<dbReference type="EMBL" id="BAAAZO010000001">
    <property type="protein sequence ID" value="GAA3593608.1"/>
    <property type="molecule type" value="Genomic_DNA"/>
</dbReference>
<name>A0ABP6Z372_9ACTN</name>
<keyword evidence="2" id="KW-1185">Reference proteome</keyword>
<evidence type="ECO:0008006" key="3">
    <source>
        <dbReference type="Google" id="ProtNLM"/>
    </source>
</evidence>
<evidence type="ECO:0000313" key="2">
    <source>
        <dbReference type="Proteomes" id="UP001501074"/>
    </source>
</evidence>
<accession>A0ABP6Z372</accession>
<organism evidence="1 2">
    <name type="scientific">Kineosporia mesophila</name>
    <dbReference type="NCBI Taxonomy" id="566012"/>
    <lineage>
        <taxon>Bacteria</taxon>
        <taxon>Bacillati</taxon>
        <taxon>Actinomycetota</taxon>
        <taxon>Actinomycetes</taxon>
        <taxon>Kineosporiales</taxon>
        <taxon>Kineosporiaceae</taxon>
        <taxon>Kineosporia</taxon>
    </lineage>
</organism>
<reference evidence="2" key="1">
    <citation type="journal article" date="2019" name="Int. J. Syst. Evol. Microbiol.">
        <title>The Global Catalogue of Microorganisms (GCM) 10K type strain sequencing project: providing services to taxonomists for standard genome sequencing and annotation.</title>
        <authorList>
            <consortium name="The Broad Institute Genomics Platform"/>
            <consortium name="The Broad Institute Genome Sequencing Center for Infectious Disease"/>
            <person name="Wu L."/>
            <person name="Ma J."/>
        </authorList>
    </citation>
    <scope>NUCLEOTIDE SEQUENCE [LARGE SCALE GENOMIC DNA]</scope>
    <source>
        <strain evidence="2">JCM 16902</strain>
    </source>
</reference>
<gene>
    <name evidence="1" type="ORF">GCM10022223_05650</name>
</gene>
<comment type="caution">
    <text evidence="1">The sequence shown here is derived from an EMBL/GenBank/DDBJ whole genome shotgun (WGS) entry which is preliminary data.</text>
</comment>
<dbReference type="RefSeq" id="WP_231489461.1">
    <property type="nucleotide sequence ID" value="NZ_BAAAZO010000001.1"/>
</dbReference>
<protein>
    <recommendedName>
        <fullName evidence="3">TetR family transcriptional regulator</fullName>
    </recommendedName>
</protein>
<proteinExistence type="predicted"/>
<evidence type="ECO:0000313" key="1">
    <source>
        <dbReference type="EMBL" id="GAA3593608.1"/>
    </source>
</evidence>